<organism evidence="1 2">
    <name type="scientific">Noviherbaspirillum album</name>
    <dbReference type="NCBI Taxonomy" id="3080276"/>
    <lineage>
        <taxon>Bacteria</taxon>
        <taxon>Pseudomonadati</taxon>
        <taxon>Pseudomonadota</taxon>
        <taxon>Betaproteobacteria</taxon>
        <taxon>Burkholderiales</taxon>
        <taxon>Oxalobacteraceae</taxon>
        <taxon>Noviherbaspirillum</taxon>
    </lineage>
</organism>
<proteinExistence type="predicted"/>
<keyword evidence="2" id="KW-1185">Reference proteome</keyword>
<protein>
    <recommendedName>
        <fullName evidence="3">Peptidase C39 domain-containing protein</fullName>
    </recommendedName>
</protein>
<reference evidence="1 2" key="1">
    <citation type="submission" date="2023-10" db="EMBL/GenBank/DDBJ databases">
        <title>Noviherbaspirillum sp. CPCC 100848 genome assembly.</title>
        <authorList>
            <person name="Li X.Y."/>
            <person name="Fang X.M."/>
        </authorList>
    </citation>
    <scope>NUCLEOTIDE SEQUENCE [LARGE SCALE GENOMIC DNA]</scope>
    <source>
        <strain evidence="1 2">CPCC 100848</strain>
    </source>
</reference>
<name>A0ABU6JHZ2_9BURK</name>
<gene>
    <name evidence="1" type="ORF">RY831_29475</name>
</gene>
<accession>A0ABU6JHZ2</accession>
<evidence type="ECO:0000313" key="2">
    <source>
        <dbReference type="Proteomes" id="UP001352263"/>
    </source>
</evidence>
<dbReference type="Proteomes" id="UP001352263">
    <property type="component" value="Unassembled WGS sequence"/>
</dbReference>
<evidence type="ECO:0008006" key="3">
    <source>
        <dbReference type="Google" id="ProtNLM"/>
    </source>
</evidence>
<dbReference type="RefSeq" id="WP_326509911.1">
    <property type="nucleotide sequence ID" value="NZ_JAWIIV010000048.1"/>
</dbReference>
<comment type="caution">
    <text evidence="1">The sequence shown here is derived from an EMBL/GenBank/DDBJ whole genome shotgun (WGS) entry which is preliminary data.</text>
</comment>
<evidence type="ECO:0000313" key="1">
    <source>
        <dbReference type="EMBL" id="MEC4723292.1"/>
    </source>
</evidence>
<sequence>MASTPSSPSMNHQAIQPAFVRVSQRSEWDDAFACIATITGKSLDDVYAVATDKLKFPKHPPRWITESMINRLLAHCGYSSTVYKPVAKLADIPDVAIILVEWSNDMDVGRHAVFVRDRRTAKKPQEYVLDPAYWIEPRLHVRIDIKNLAPAWYIGVVPMNHALT</sequence>
<dbReference type="EMBL" id="JAWIIV010000048">
    <property type="protein sequence ID" value="MEC4723292.1"/>
    <property type="molecule type" value="Genomic_DNA"/>
</dbReference>